<accession>A0A316DPD5</accession>
<keyword evidence="2" id="KW-1185">Reference proteome</keyword>
<reference evidence="1 2" key="1">
    <citation type="submission" date="2018-05" db="EMBL/GenBank/DDBJ databases">
        <title>Genomic Encyclopedia of Archaeal and Bacterial Type Strains, Phase II (KMG-II): from individual species to whole genera.</title>
        <authorList>
            <person name="Goeker M."/>
        </authorList>
    </citation>
    <scope>NUCLEOTIDE SEQUENCE [LARGE SCALE GENOMIC DNA]</scope>
    <source>
        <strain evidence="1 2">DSM 22637</strain>
    </source>
</reference>
<comment type="caution">
    <text evidence="1">The sequence shown here is derived from an EMBL/GenBank/DDBJ whole genome shotgun (WGS) entry which is preliminary data.</text>
</comment>
<organism evidence="1 2">
    <name type="scientific">Xanthomarina spongicola</name>
    <dbReference type="NCBI Taxonomy" id="570520"/>
    <lineage>
        <taxon>Bacteria</taxon>
        <taxon>Pseudomonadati</taxon>
        <taxon>Bacteroidota</taxon>
        <taxon>Flavobacteriia</taxon>
        <taxon>Flavobacteriales</taxon>
        <taxon>Flavobacteriaceae</taxon>
        <taxon>Xanthomarina</taxon>
    </lineage>
</organism>
<proteinExistence type="predicted"/>
<evidence type="ECO:0000313" key="2">
    <source>
        <dbReference type="Proteomes" id="UP000245430"/>
    </source>
</evidence>
<sequence>MNTFFINFKQTFVFISVIFISLSGFSQAETSKWKAQFAIGVNHPFSEGFVDGYYAKGINFPTINLGLQHMFKRQFGAKLDFGYNRFSNEVNSLEFKVNYSRINAQFVYDPTPVMTFLPVGFGIVAHAGPGFSIIKPLGIYTENKTSFLNVMAGIELHYSITQLLTVYLDTSYIYGFSSDFDPVFDGYGSFNGNLLTATIGVSYSLSGCYYCD</sequence>
<dbReference type="AlphaFoldDB" id="A0A316DPD5"/>
<dbReference type="OrthoDB" id="1522982at2"/>
<dbReference type="SUPFAM" id="SSF56925">
    <property type="entry name" value="OMPA-like"/>
    <property type="match status" value="1"/>
</dbReference>
<evidence type="ECO:0008006" key="3">
    <source>
        <dbReference type="Google" id="ProtNLM"/>
    </source>
</evidence>
<dbReference type="InterPro" id="IPR011250">
    <property type="entry name" value="OMP/PagP_B-barrel"/>
</dbReference>
<gene>
    <name evidence="1" type="ORF">LX78_01486</name>
</gene>
<protein>
    <recommendedName>
        <fullName evidence="3">Cell envelope biogenesis protein OmpA</fullName>
    </recommendedName>
</protein>
<dbReference type="EMBL" id="QGGP01000003">
    <property type="protein sequence ID" value="PWK19009.1"/>
    <property type="molecule type" value="Genomic_DNA"/>
</dbReference>
<dbReference type="Proteomes" id="UP000245430">
    <property type="component" value="Unassembled WGS sequence"/>
</dbReference>
<dbReference type="RefSeq" id="WP_109682018.1">
    <property type="nucleotide sequence ID" value="NZ_QGGP01000003.1"/>
</dbReference>
<name>A0A316DPD5_9FLAO</name>
<evidence type="ECO:0000313" key="1">
    <source>
        <dbReference type="EMBL" id="PWK19009.1"/>
    </source>
</evidence>